<keyword evidence="5 8" id="KW-0663">Pyridoxal phosphate</keyword>
<evidence type="ECO:0000256" key="3">
    <source>
        <dbReference type="ARBA" id="ARBA00022676"/>
    </source>
</evidence>
<dbReference type="FunFam" id="3.40.50.2000:FF:000153">
    <property type="entry name" value="Alpha-1,4 glucan phosphorylase"/>
    <property type="match status" value="1"/>
</dbReference>
<dbReference type="CDD" id="cd04873">
    <property type="entry name" value="ACT_UUR-ACR-like"/>
    <property type="match status" value="1"/>
</dbReference>
<gene>
    <name evidence="11" type="ORF">L195_g013508</name>
</gene>
<feature type="compositionally biased region" description="Low complexity" evidence="9">
    <location>
        <begin position="22"/>
        <end position="37"/>
    </location>
</feature>
<evidence type="ECO:0000313" key="11">
    <source>
        <dbReference type="EMBL" id="PNY16783.1"/>
    </source>
</evidence>
<reference evidence="11 12" key="1">
    <citation type="journal article" date="2014" name="Am. J. Bot.">
        <title>Genome assembly and annotation for red clover (Trifolium pratense; Fabaceae).</title>
        <authorList>
            <person name="Istvanek J."/>
            <person name="Jaros M."/>
            <person name="Krenek A."/>
            <person name="Repkova J."/>
        </authorList>
    </citation>
    <scope>NUCLEOTIDE SEQUENCE [LARGE SCALE GENOMIC DNA]</scope>
    <source>
        <strain evidence="12">cv. Tatra</strain>
        <tissue evidence="11">Young leaves</tissue>
    </source>
</reference>
<dbReference type="PANTHER" id="PTHR11468">
    <property type="entry name" value="GLYCOGEN PHOSPHORYLASE"/>
    <property type="match status" value="1"/>
</dbReference>
<protein>
    <recommendedName>
        <fullName evidence="8">Alpha-1,4 glucan phosphorylase</fullName>
        <ecNumber evidence="8">2.4.1.1</ecNumber>
    </recommendedName>
</protein>
<dbReference type="SUPFAM" id="SSF53756">
    <property type="entry name" value="UDP-Glycosyltransferase/glycogen phosphorylase"/>
    <property type="match status" value="1"/>
</dbReference>
<dbReference type="Gene3D" id="3.40.50.2000">
    <property type="entry name" value="Glycogen Phosphorylase B"/>
    <property type="match status" value="1"/>
</dbReference>
<comment type="caution">
    <text evidence="11">The sequence shown here is derived from an EMBL/GenBank/DDBJ whole genome shotgun (WGS) entry which is preliminary data.</text>
</comment>
<comment type="function">
    <text evidence="8">Allosteric enzyme that catalyzes the rate-limiting step in glycogen catabolism, the phosphorolytic cleavage of glycogen to produce glucose-1-phosphate, and plays a central role in maintaining cellular and organismal glucose homeostasis.</text>
</comment>
<dbReference type="GO" id="GO:0008184">
    <property type="term" value="F:glycogen phosphorylase activity"/>
    <property type="evidence" value="ECO:0007669"/>
    <property type="project" value="InterPro"/>
</dbReference>
<proteinExistence type="inferred from homology"/>
<dbReference type="EMBL" id="ASHM01008803">
    <property type="protein sequence ID" value="PNY16783.1"/>
    <property type="molecule type" value="Genomic_DNA"/>
</dbReference>
<dbReference type="STRING" id="57577.A0A2K3PNC2"/>
<evidence type="ECO:0000259" key="10">
    <source>
        <dbReference type="PROSITE" id="PS51671"/>
    </source>
</evidence>
<evidence type="ECO:0000256" key="4">
    <source>
        <dbReference type="ARBA" id="ARBA00022679"/>
    </source>
</evidence>
<comment type="similarity">
    <text evidence="2 8">Belongs to the glycogen phosphorylase family.</text>
</comment>
<feature type="domain" description="ACT" evidence="10">
    <location>
        <begin position="51"/>
        <end position="134"/>
    </location>
</feature>
<dbReference type="PROSITE" id="PS51671">
    <property type="entry name" value="ACT"/>
    <property type="match status" value="1"/>
</dbReference>
<evidence type="ECO:0000313" key="12">
    <source>
        <dbReference type="Proteomes" id="UP000236291"/>
    </source>
</evidence>
<dbReference type="EC" id="2.4.1.1" evidence="8"/>
<keyword evidence="6 8" id="KW-0119">Carbohydrate metabolism</keyword>
<evidence type="ECO:0000256" key="2">
    <source>
        <dbReference type="ARBA" id="ARBA00006047"/>
    </source>
</evidence>
<keyword evidence="4 8" id="KW-0808">Transferase</keyword>
<comment type="cofactor">
    <cofactor evidence="1 8">
        <name>pyridoxal 5'-phosphate</name>
        <dbReference type="ChEBI" id="CHEBI:597326"/>
    </cofactor>
</comment>
<evidence type="ECO:0000256" key="7">
    <source>
        <dbReference type="ARBA" id="ARBA00025174"/>
    </source>
</evidence>
<dbReference type="GO" id="GO:0005737">
    <property type="term" value="C:cytoplasm"/>
    <property type="evidence" value="ECO:0007669"/>
    <property type="project" value="TreeGrafter"/>
</dbReference>
<dbReference type="Proteomes" id="UP000236291">
    <property type="component" value="Unassembled WGS sequence"/>
</dbReference>
<comment type="catalytic activity">
    <reaction evidence="8">
        <text>[(1-&gt;4)-alpha-D-glucosyl](n) + phosphate = [(1-&gt;4)-alpha-D-glucosyl](n-1) + alpha-D-glucose 1-phosphate</text>
        <dbReference type="Rhea" id="RHEA:41732"/>
        <dbReference type="Rhea" id="RHEA-COMP:9584"/>
        <dbReference type="Rhea" id="RHEA-COMP:9586"/>
        <dbReference type="ChEBI" id="CHEBI:15444"/>
        <dbReference type="ChEBI" id="CHEBI:43474"/>
        <dbReference type="ChEBI" id="CHEBI:58601"/>
        <dbReference type="EC" id="2.4.1.1"/>
    </reaction>
</comment>
<evidence type="ECO:0000256" key="6">
    <source>
        <dbReference type="ARBA" id="ARBA00023277"/>
    </source>
</evidence>
<accession>A0A2K3PNC2</accession>
<dbReference type="AlphaFoldDB" id="A0A2K3PNC2"/>
<evidence type="ECO:0000256" key="5">
    <source>
        <dbReference type="ARBA" id="ARBA00022898"/>
    </source>
</evidence>
<dbReference type="InterPro" id="IPR045865">
    <property type="entry name" value="ACT-like_dom_sf"/>
</dbReference>
<name>A0A2K3PNC2_TRIPR</name>
<dbReference type="InterPro" id="IPR002912">
    <property type="entry name" value="ACT_dom"/>
</dbReference>
<evidence type="ECO:0000256" key="1">
    <source>
        <dbReference type="ARBA" id="ARBA00001933"/>
    </source>
</evidence>
<dbReference type="PANTHER" id="PTHR11468:SF30">
    <property type="entry name" value="ALPHA-1,4 GLUCAN PHOSPHORYLASE"/>
    <property type="match status" value="1"/>
</dbReference>
<dbReference type="GO" id="GO:0005980">
    <property type="term" value="P:glycogen catabolic process"/>
    <property type="evidence" value="ECO:0007669"/>
    <property type="project" value="TreeGrafter"/>
</dbReference>
<reference evidence="11 12" key="2">
    <citation type="journal article" date="2017" name="Front. Plant Sci.">
        <title>Gene Classification and Mining of Molecular Markers Useful in Red Clover (Trifolium pratense) Breeding.</title>
        <authorList>
            <person name="Istvanek J."/>
            <person name="Dluhosova J."/>
            <person name="Dluhos P."/>
            <person name="Patkova L."/>
            <person name="Nedelnik J."/>
            <person name="Repkova J."/>
        </authorList>
    </citation>
    <scope>NUCLEOTIDE SEQUENCE [LARGE SCALE GENOMIC DNA]</scope>
    <source>
        <strain evidence="12">cv. Tatra</strain>
        <tissue evidence="11">Young leaves</tissue>
    </source>
</reference>
<evidence type="ECO:0000256" key="9">
    <source>
        <dbReference type="SAM" id="MobiDB-lite"/>
    </source>
</evidence>
<feature type="non-terminal residue" evidence="11">
    <location>
        <position position="1"/>
    </location>
</feature>
<dbReference type="InterPro" id="IPR000811">
    <property type="entry name" value="Glyco_trans_35"/>
</dbReference>
<organism evidence="11 12">
    <name type="scientific">Trifolium pratense</name>
    <name type="common">Red clover</name>
    <dbReference type="NCBI Taxonomy" id="57577"/>
    <lineage>
        <taxon>Eukaryota</taxon>
        <taxon>Viridiplantae</taxon>
        <taxon>Streptophyta</taxon>
        <taxon>Embryophyta</taxon>
        <taxon>Tracheophyta</taxon>
        <taxon>Spermatophyta</taxon>
        <taxon>Magnoliopsida</taxon>
        <taxon>eudicotyledons</taxon>
        <taxon>Gunneridae</taxon>
        <taxon>Pentapetalae</taxon>
        <taxon>rosids</taxon>
        <taxon>fabids</taxon>
        <taxon>Fabales</taxon>
        <taxon>Fabaceae</taxon>
        <taxon>Papilionoideae</taxon>
        <taxon>50 kb inversion clade</taxon>
        <taxon>NPAAA clade</taxon>
        <taxon>Hologalegina</taxon>
        <taxon>IRL clade</taxon>
        <taxon>Trifolieae</taxon>
        <taxon>Trifolium</taxon>
    </lineage>
</organism>
<evidence type="ECO:0000256" key="8">
    <source>
        <dbReference type="RuleBase" id="RU000587"/>
    </source>
</evidence>
<keyword evidence="3 8" id="KW-0328">Glycosyltransferase</keyword>
<dbReference type="GO" id="GO:0030170">
    <property type="term" value="F:pyridoxal phosphate binding"/>
    <property type="evidence" value="ECO:0007669"/>
    <property type="project" value="TreeGrafter"/>
</dbReference>
<dbReference type="SUPFAM" id="SSF55021">
    <property type="entry name" value="ACT-like"/>
    <property type="match status" value="1"/>
</dbReference>
<dbReference type="Pfam" id="PF00343">
    <property type="entry name" value="Phosphorylase"/>
    <property type="match status" value="2"/>
</dbReference>
<feature type="region of interest" description="Disordered" evidence="9">
    <location>
        <begin position="1"/>
        <end position="37"/>
    </location>
</feature>
<sequence>HFPPFSIHFTKPPRNNNRLRASTSSSTNESTPSTSTSAITVVNTDSDNSTAFVIQARNKIGLLQVITRVFKVLGLTIDKATVEFEGDYFIKKFFVTDSHGNKIQDDENLERIKRALNEAIGGDGGDGKVSVAKSTGNRGIVVRRAGLVEGFGERKAKAERMFSLMDGFLKNDPFSLQKDILHHVEYTMARSRFSFDDYEAYQALAHSVRDRLIERWHDTHIYFKKTKSKRLYFLSLEFLMGRSLSNSVINLGIQDQYAEALNQLGFEFEVLAEQEGDASLGNGGLARFSACQMDSLATLDYPAWGYGLRYEYGLFRQIIVDGFQHEQPDYWLNFGNPWEIERIHVTYEVKFNGTVEEVDMNGEKVKVWIPGETVNTDAVFAYEERSGGEILLSVFGSQMERRVEAVAYDNPIPGYGTKNTINLRLWAAKPSNQFDLEAYNTGDYINSIVNRQNTEAISNVLYPDDRSHQFFCDALRGKLVSLVARIRDFHAAFI</sequence>
<comment type="function">
    <text evidence="7">Phosphorylase is an important allosteric enzyme in carbohydrate metabolism. Enzymes from different sources differ in their regulatory mechanisms and in their natural substrates. However, all known phosphorylases share catalytic and structural properties.</text>
</comment>